<evidence type="ECO:0000256" key="1">
    <source>
        <dbReference type="ARBA" id="ARBA00022705"/>
    </source>
</evidence>
<dbReference type="InterPro" id="IPR027417">
    <property type="entry name" value="P-loop_NTPase"/>
</dbReference>
<dbReference type="PANTHER" id="PTHR11669">
    <property type="entry name" value="REPLICATION FACTOR C / DNA POLYMERASE III GAMMA-TAU SUBUNIT"/>
    <property type="match status" value="1"/>
</dbReference>
<evidence type="ECO:0000313" key="2">
    <source>
        <dbReference type="EMBL" id="QHT07570.1"/>
    </source>
</evidence>
<sequence>MLHLNHFYKNPYIFHDLKNAHNKEILDEMNLLFYGYDITLCKYYVNRLLGKKDHPIKLTEHTTNVLGVDISYFTSPDFIELNLKTHLSKERSSLVEFIKTLTSTRKASNQKHIIILNNIDALNFQLQYKLRRTLEKASTNASFIGISNTLSKMIEPLQSRFSLVRTPLLTNNEKKHICTTIKTYMKSDKDTTDILKYLKNIELFQDIVSINISFFLVEDDAKNFTKICKSFKFIDNEVKVLFTNFTKNKNIQDSIQEIRQFIYTLIHYNIDHKITSKSIIACTSNMKAYSQHMFQIIHILKEFDMSIISINQCKIVHAYELCLLDILSLIKST</sequence>
<dbReference type="GO" id="GO:0005634">
    <property type="term" value="C:nucleus"/>
    <property type="evidence" value="ECO:0007669"/>
    <property type="project" value="TreeGrafter"/>
</dbReference>
<dbReference type="GO" id="GO:0006281">
    <property type="term" value="P:DNA repair"/>
    <property type="evidence" value="ECO:0007669"/>
    <property type="project" value="TreeGrafter"/>
</dbReference>
<organism evidence="2">
    <name type="scientific">viral metagenome</name>
    <dbReference type="NCBI Taxonomy" id="1070528"/>
    <lineage>
        <taxon>unclassified sequences</taxon>
        <taxon>metagenomes</taxon>
        <taxon>organismal metagenomes</taxon>
    </lineage>
</organism>
<dbReference type="GO" id="GO:0003689">
    <property type="term" value="F:DNA clamp loader activity"/>
    <property type="evidence" value="ECO:0007669"/>
    <property type="project" value="TreeGrafter"/>
</dbReference>
<proteinExistence type="predicted"/>
<dbReference type="InterPro" id="IPR050238">
    <property type="entry name" value="DNA_Rep/Repair_Clamp_Loader"/>
</dbReference>
<dbReference type="GO" id="GO:0006261">
    <property type="term" value="P:DNA-templated DNA replication"/>
    <property type="evidence" value="ECO:0007669"/>
    <property type="project" value="TreeGrafter"/>
</dbReference>
<dbReference type="Gene3D" id="3.40.50.300">
    <property type="entry name" value="P-loop containing nucleotide triphosphate hydrolases"/>
    <property type="match status" value="1"/>
</dbReference>
<dbReference type="PANTHER" id="PTHR11669:SF1">
    <property type="entry name" value="REPLICATION FACTOR C SUBUNIT 3"/>
    <property type="match status" value="1"/>
</dbReference>
<reference evidence="2" key="1">
    <citation type="journal article" date="2020" name="Nature">
        <title>Giant virus diversity and host interactions through global metagenomics.</title>
        <authorList>
            <person name="Schulz F."/>
            <person name="Roux S."/>
            <person name="Paez-Espino D."/>
            <person name="Jungbluth S."/>
            <person name="Walsh D.A."/>
            <person name="Denef V.J."/>
            <person name="McMahon K.D."/>
            <person name="Konstantinidis K.T."/>
            <person name="Eloe-Fadrosh E.A."/>
            <person name="Kyrpides N.C."/>
            <person name="Woyke T."/>
        </authorList>
    </citation>
    <scope>NUCLEOTIDE SEQUENCE</scope>
    <source>
        <strain evidence="2">GVMAG-M-3300021964-36</strain>
    </source>
</reference>
<protein>
    <recommendedName>
        <fullName evidence="3">DNA polymerase III delta N-terminal domain-containing protein</fullName>
    </recommendedName>
</protein>
<dbReference type="AlphaFoldDB" id="A0A6C0CUH1"/>
<dbReference type="SUPFAM" id="SSF52540">
    <property type="entry name" value="P-loop containing nucleoside triphosphate hydrolases"/>
    <property type="match status" value="1"/>
</dbReference>
<evidence type="ECO:0008006" key="3">
    <source>
        <dbReference type="Google" id="ProtNLM"/>
    </source>
</evidence>
<dbReference type="GO" id="GO:0005663">
    <property type="term" value="C:DNA replication factor C complex"/>
    <property type="evidence" value="ECO:0007669"/>
    <property type="project" value="TreeGrafter"/>
</dbReference>
<accession>A0A6C0CUH1</accession>
<keyword evidence="1" id="KW-0235">DNA replication</keyword>
<name>A0A6C0CUH1_9ZZZZ</name>
<dbReference type="EMBL" id="MN739483">
    <property type="protein sequence ID" value="QHT07570.1"/>
    <property type="molecule type" value="Genomic_DNA"/>
</dbReference>